<dbReference type="Gene3D" id="3.30.429.10">
    <property type="entry name" value="Macrophage Migration Inhibitory Factor"/>
    <property type="match status" value="1"/>
</dbReference>
<dbReference type="OrthoDB" id="2129288at2759"/>
<accession>A0A8K0RBS6</accession>
<keyword evidence="3" id="KW-1185">Reference proteome</keyword>
<evidence type="ECO:0000259" key="1">
    <source>
        <dbReference type="Pfam" id="PF14832"/>
    </source>
</evidence>
<organism evidence="2 3">
    <name type="scientific">Paraphoma chrysanthemicola</name>
    <dbReference type="NCBI Taxonomy" id="798071"/>
    <lineage>
        <taxon>Eukaryota</taxon>
        <taxon>Fungi</taxon>
        <taxon>Dikarya</taxon>
        <taxon>Ascomycota</taxon>
        <taxon>Pezizomycotina</taxon>
        <taxon>Dothideomycetes</taxon>
        <taxon>Pleosporomycetidae</taxon>
        <taxon>Pleosporales</taxon>
        <taxon>Pleosporineae</taxon>
        <taxon>Phaeosphaeriaceae</taxon>
        <taxon>Paraphoma</taxon>
    </lineage>
</organism>
<feature type="domain" description="Tautomerase cis-CaaD-like" evidence="1">
    <location>
        <begin position="1"/>
        <end position="140"/>
    </location>
</feature>
<evidence type="ECO:0000313" key="3">
    <source>
        <dbReference type="Proteomes" id="UP000813461"/>
    </source>
</evidence>
<sequence>MPLWLIFHTEDTFQDVPSKRAVTQDITKIYTSIGLPPFYVVVNFIKMATGDQWIGGEIKSDKPFVRVAIEHIAVNLPNEDAVYDRTARAIDKALKPHVADKGYDWEFHIDETDRRLWKVNGLIPPAWKSEQEKIWFKENRPVPYPEGE</sequence>
<gene>
    <name evidence="2" type="ORF">FB567DRAFT_548076</name>
</gene>
<name>A0A8K0RBS6_9PLEO</name>
<dbReference type="Proteomes" id="UP000813461">
    <property type="component" value="Unassembled WGS sequence"/>
</dbReference>
<dbReference type="InterPro" id="IPR028116">
    <property type="entry name" value="Cis-CaaD-like"/>
</dbReference>
<reference evidence="2" key="1">
    <citation type="journal article" date="2021" name="Nat. Commun.">
        <title>Genetic determinants of endophytism in the Arabidopsis root mycobiome.</title>
        <authorList>
            <person name="Mesny F."/>
            <person name="Miyauchi S."/>
            <person name="Thiergart T."/>
            <person name="Pickel B."/>
            <person name="Atanasova L."/>
            <person name="Karlsson M."/>
            <person name="Huettel B."/>
            <person name="Barry K.W."/>
            <person name="Haridas S."/>
            <person name="Chen C."/>
            <person name="Bauer D."/>
            <person name="Andreopoulos W."/>
            <person name="Pangilinan J."/>
            <person name="LaButti K."/>
            <person name="Riley R."/>
            <person name="Lipzen A."/>
            <person name="Clum A."/>
            <person name="Drula E."/>
            <person name="Henrissat B."/>
            <person name="Kohler A."/>
            <person name="Grigoriev I.V."/>
            <person name="Martin F.M."/>
            <person name="Hacquard S."/>
        </authorList>
    </citation>
    <scope>NUCLEOTIDE SEQUENCE</scope>
    <source>
        <strain evidence="2">MPI-SDFR-AT-0120</strain>
    </source>
</reference>
<dbReference type="Pfam" id="PF14832">
    <property type="entry name" value="Tautomerase_3"/>
    <property type="match status" value="1"/>
</dbReference>
<comment type="caution">
    <text evidence="2">The sequence shown here is derived from an EMBL/GenBank/DDBJ whole genome shotgun (WGS) entry which is preliminary data.</text>
</comment>
<protein>
    <submittedName>
        <fullName evidence="2">Oxalocrotonate tautomerase</fullName>
    </submittedName>
</protein>
<dbReference type="AlphaFoldDB" id="A0A8K0RBS6"/>
<dbReference type="InterPro" id="IPR014347">
    <property type="entry name" value="Tautomerase/MIF_sf"/>
</dbReference>
<dbReference type="EMBL" id="JAGMVJ010000007">
    <property type="protein sequence ID" value="KAH7089276.1"/>
    <property type="molecule type" value="Genomic_DNA"/>
</dbReference>
<evidence type="ECO:0000313" key="2">
    <source>
        <dbReference type="EMBL" id="KAH7089276.1"/>
    </source>
</evidence>
<proteinExistence type="predicted"/>